<dbReference type="Pfam" id="PF00057">
    <property type="entry name" value="Ldl_recept_a"/>
    <property type="match status" value="1"/>
</dbReference>
<dbReference type="PROSITE" id="PS01209">
    <property type="entry name" value="LDLRA_1"/>
    <property type="match status" value="1"/>
</dbReference>
<name>A0A9D4PPE2_RHISA</name>
<dbReference type="Gene3D" id="4.10.400.10">
    <property type="entry name" value="Low-density Lipoprotein Receptor"/>
    <property type="match status" value="1"/>
</dbReference>
<dbReference type="VEuPathDB" id="VectorBase:RSAN_042189"/>
<dbReference type="EMBL" id="JABSTV010001252">
    <property type="protein sequence ID" value="KAH7947726.1"/>
    <property type="molecule type" value="Genomic_DNA"/>
</dbReference>
<evidence type="ECO:0000313" key="5">
    <source>
        <dbReference type="Proteomes" id="UP000821837"/>
    </source>
</evidence>
<evidence type="ECO:0000256" key="1">
    <source>
        <dbReference type="ARBA" id="ARBA00023157"/>
    </source>
</evidence>
<keyword evidence="5" id="KW-1185">Reference proteome</keyword>
<dbReference type="SUPFAM" id="SSF57424">
    <property type="entry name" value="LDL receptor-like module"/>
    <property type="match status" value="1"/>
</dbReference>
<feature type="chain" id="PRO_5039655370" evidence="3">
    <location>
        <begin position="20"/>
        <end position="114"/>
    </location>
</feature>
<reference evidence="4" key="1">
    <citation type="journal article" date="2020" name="Cell">
        <title>Large-Scale Comparative Analyses of Tick Genomes Elucidate Their Genetic Diversity and Vector Capacities.</title>
        <authorList>
            <consortium name="Tick Genome and Microbiome Consortium (TIGMIC)"/>
            <person name="Jia N."/>
            <person name="Wang J."/>
            <person name="Shi W."/>
            <person name="Du L."/>
            <person name="Sun Y."/>
            <person name="Zhan W."/>
            <person name="Jiang J.F."/>
            <person name="Wang Q."/>
            <person name="Zhang B."/>
            <person name="Ji P."/>
            <person name="Bell-Sakyi L."/>
            <person name="Cui X.M."/>
            <person name="Yuan T.T."/>
            <person name="Jiang B.G."/>
            <person name="Yang W.F."/>
            <person name="Lam T.T."/>
            <person name="Chang Q.C."/>
            <person name="Ding S.J."/>
            <person name="Wang X.J."/>
            <person name="Zhu J.G."/>
            <person name="Ruan X.D."/>
            <person name="Zhao L."/>
            <person name="Wei J.T."/>
            <person name="Ye R.Z."/>
            <person name="Que T.C."/>
            <person name="Du C.H."/>
            <person name="Zhou Y.H."/>
            <person name="Cheng J.X."/>
            <person name="Dai P.F."/>
            <person name="Guo W.B."/>
            <person name="Han X.H."/>
            <person name="Huang E.J."/>
            <person name="Li L.F."/>
            <person name="Wei W."/>
            <person name="Gao Y.C."/>
            <person name="Liu J.Z."/>
            <person name="Shao H.Z."/>
            <person name="Wang X."/>
            <person name="Wang C.C."/>
            <person name="Yang T.C."/>
            <person name="Huo Q.B."/>
            <person name="Li W."/>
            <person name="Chen H.Y."/>
            <person name="Chen S.E."/>
            <person name="Zhou L.G."/>
            <person name="Ni X.B."/>
            <person name="Tian J.H."/>
            <person name="Sheng Y."/>
            <person name="Liu T."/>
            <person name="Pan Y.S."/>
            <person name="Xia L.Y."/>
            <person name="Li J."/>
            <person name="Zhao F."/>
            <person name="Cao W.C."/>
        </authorList>
    </citation>
    <scope>NUCLEOTIDE SEQUENCE</scope>
    <source>
        <strain evidence="4">Rsan-2018</strain>
    </source>
</reference>
<dbReference type="CDD" id="cd00112">
    <property type="entry name" value="LDLa"/>
    <property type="match status" value="1"/>
</dbReference>
<dbReference type="Proteomes" id="UP000821837">
    <property type="component" value="Chromosome 6"/>
</dbReference>
<dbReference type="InterPro" id="IPR002172">
    <property type="entry name" value="LDrepeatLR_classA_rpt"/>
</dbReference>
<feature type="signal peptide" evidence="3">
    <location>
        <begin position="1"/>
        <end position="19"/>
    </location>
</feature>
<comment type="caution">
    <text evidence="4">The sequence shown here is derived from an EMBL/GenBank/DDBJ whole genome shotgun (WGS) entry which is preliminary data.</text>
</comment>
<evidence type="ECO:0000313" key="4">
    <source>
        <dbReference type="EMBL" id="KAH7947726.1"/>
    </source>
</evidence>
<organism evidence="4 5">
    <name type="scientific">Rhipicephalus sanguineus</name>
    <name type="common">Brown dog tick</name>
    <name type="synonym">Ixodes sanguineus</name>
    <dbReference type="NCBI Taxonomy" id="34632"/>
    <lineage>
        <taxon>Eukaryota</taxon>
        <taxon>Metazoa</taxon>
        <taxon>Ecdysozoa</taxon>
        <taxon>Arthropoda</taxon>
        <taxon>Chelicerata</taxon>
        <taxon>Arachnida</taxon>
        <taxon>Acari</taxon>
        <taxon>Parasitiformes</taxon>
        <taxon>Ixodida</taxon>
        <taxon>Ixodoidea</taxon>
        <taxon>Ixodidae</taxon>
        <taxon>Rhipicephalinae</taxon>
        <taxon>Rhipicephalus</taxon>
        <taxon>Rhipicephalus</taxon>
    </lineage>
</organism>
<dbReference type="PROSITE" id="PS50068">
    <property type="entry name" value="LDLRA_2"/>
    <property type="match status" value="1"/>
</dbReference>
<dbReference type="InterPro" id="IPR023415">
    <property type="entry name" value="LDLR_class-A_CS"/>
</dbReference>
<accession>A0A9D4PPE2</accession>
<dbReference type="InterPro" id="IPR036055">
    <property type="entry name" value="LDL_receptor-like_sf"/>
</dbReference>
<evidence type="ECO:0000256" key="3">
    <source>
        <dbReference type="SAM" id="SignalP"/>
    </source>
</evidence>
<keyword evidence="3" id="KW-0732">Signal</keyword>
<comment type="caution">
    <text evidence="2">Lacks conserved residue(s) required for the propagation of feature annotation.</text>
</comment>
<feature type="disulfide bond" evidence="2">
    <location>
        <begin position="66"/>
        <end position="81"/>
    </location>
</feature>
<evidence type="ECO:0000256" key="2">
    <source>
        <dbReference type="PROSITE-ProRule" id="PRU00124"/>
    </source>
</evidence>
<sequence>MPPTSRGICCRISWGYTVAATVFLQLTAMLCSSAATVGTPSKHSCPEGHFPCSEAKRHCVRREFICDGHRDCPEGSDEKACGDENLKKFIEDYFQKRPDEDREKKSGKCGKSAS</sequence>
<gene>
    <name evidence="4" type="ORF">HPB52_015363</name>
</gene>
<reference evidence="4" key="2">
    <citation type="submission" date="2021-09" db="EMBL/GenBank/DDBJ databases">
        <authorList>
            <person name="Jia N."/>
            <person name="Wang J."/>
            <person name="Shi W."/>
            <person name="Du L."/>
            <person name="Sun Y."/>
            <person name="Zhan W."/>
            <person name="Jiang J."/>
            <person name="Wang Q."/>
            <person name="Zhang B."/>
            <person name="Ji P."/>
            <person name="Sakyi L.B."/>
            <person name="Cui X."/>
            <person name="Yuan T."/>
            <person name="Jiang B."/>
            <person name="Yang W."/>
            <person name="Lam T.T.-Y."/>
            <person name="Chang Q."/>
            <person name="Ding S."/>
            <person name="Wang X."/>
            <person name="Zhu J."/>
            <person name="Ruan X."/>
            <person name="Zhao L."/>
            <person name="Wei J."/>
            <person name="Que T."/>
            <person name="Du C."/>
            <person name="Cheng J."/>
            <person name="Dai P."/>
            <person name="Han X."/>
            <person name="Huang E."/>
            <person name="Gao Y."/>
            <person name="Liu J."/>
            <person name="Shao H."/>
            <person name="Ye R."/>
            <person name="Li L."/>
            <person name="Wei W."/>
            <person name="Wang X."/>
            <person name="Wang C."/>
            <person name="Huo Q."/>
            <person name="Li W."/>
            <person name="Guo W."/>
            <person name="Chen H."/>
            <person name="Chen S."/>
            <person name="Zhou L."/>
            <person name="Zhou L."/>
            <person name="Ni X."/>
            <person name="Tian J."/>
            <person name="Zhou Y."/>
            <person name="Sheng Y."/>
            <person name="Liu T."/>
            <person name="Pan Y."/>
            <person name="Xia L."/>
            <person name="Li J."/>
            <person name="Zhao F."/>
            <person name="Cao W."/>
        </authorList>
    </citation>
    <scope>NUCLEOTIDE SEQUENCE</scope>
    <source>
        <strain evidence="4">Rsan-2018</strain>
        <tissue evidence="4">Larvae</tissue>
    </source>
</reference>
<dbReference type="SMART" id="SM00192">
    <property type="entry name" value="LDLa"/>
    <property type="match status" value="1"/>
</dbReference>
<dbReference type="AlphaFoldDB" id="A0A9D4PPE2"/>
<proteinExistence type="predicted"/>
<keyword evidence="1 2" id="KW-1015">Disulfide bond</keyword>
<protein>
    <submittedName>
        <fullName evidence="4">Uncharacterized protein</fullName>
    </submittedName>
</protein>